<evidence type="ECO:0000256" key="1">
    <source>
        <dbReference type="SAM" id="MobiDB-lite"/>
    </source>
</evidence>
<organism evidence="2">
    <name type="scientific">Lolium perenne</name>
    <name type="common">Perennial ryegrass</name>
    <dbReference type="NCBI Taxonomy" id="4522"/>
    <lineage>
        <taxon>Eukaryota</taxon>
        <taxon>Viridiplantae</taxon>
        <taxon>Streptophyta</taxon>
        <taxon>Embryophyta</taxon>
        <taxon>Tracheophyta</taxon>
        <taxon>Spermatophyta</taxon>
        <taxon>Magnoliopsida</taxon>
        <taxon>Liliopsida</taxon>
        <taxon>Poales</taxon>
        <taxon>Poaceae</taxon>
        <taxon>BOP clade</taxon>
        <taxon>Pooideae</taxon>
        <taxon>Poodae</taxon>
        <taxon>Poeae</taxon>
        <taxon>Poeae Chloroplast Group 2 (Poeae type)</taxon>
        <taxon>Loliodinae</taxon>
        <taxon>Loliinae</taxon>
        <taxon>Lolium</taxon>
    </lineage>
</organism>
<reference evidence="2" key="1">
    <citation type="submission" date="2011-03" db="EMBL/GenBank/DDBJ databases">
        <title>Identification of genes involved in salinity tolerance in Lolium perenne.</title>
        <authorList>
            <person name="Li H."/>
            <person name="Hu T."/>
            <person name="Fu J."/>
        </authorList>
    </citation>
    <scope>NUCLEOTIDE SEQUENCE</scope>
</reference>
<name>H6BDI7_LOLPR</name>
<dbReference type="EMBL" id="JF747404">
    <property type="protein sequence ID" value="AFA36533.1"/>
    <property type="molecule type" value="mRNA"/>
</dbReference>
<feature type="non-terminal residue" evidence="2">
    <location>
        <position position="101"/>
    </location>
</feature>
<feature type="region of interest" description="Disordered" evidence="1">
    <location>
        <begin position="1"/>
        <end position="25"/>
    </location>
</feature>
<sequence length="101" mass="10981">TISQVNNPTPDGDNQESVDPAMDRDSSELISHIKDIKLNATMHMGVSSSGYSGFLEPSDVSTECIQISANPSYYTQRTFIKHKDSPLQLCCAGLKVQFGVS</sequence>
<proteinExistence type="evidence at transcript level"/>
<evidence type="ECO:0000313" key="2">
    <source>
        <dbReference type="EMBL" id="AFA36533.1"/>
    </source>
</evidence>
<feature type="non-terminal residue" evidence="2">
    <location>
        <position position="1"/>
    </location>
</feature>
<dbReference type="GO" id="GO:0016740">
    <property type="term" value="F:transferase activity"/>
    <property type="evidence" value="ECO:0007669"/>
    <property type="project" value="UniProtKB-KW"/>
</dbReference>
<keyword evidence="2" id="KW-0808">Transferase</keyword>
<accession>H6BDI7</accession>
<protein>
    <submittedName>
        <fullName evidence="2">UTP-glucose-P-uridyltransferase-like protein</fullName>
    </submittedName>
</protein>
<dbReference type="AlphaFoldDB" id="H6BDI7"/>